<dbReference type="OrthoDB" id="1521695at2"/>
<dbReference type="SUPFAM" id="SSF49464">
    <property type="entry name" value="Carboxypeptidase regulatory domain-like"/>
    <property type="match status" value="1"/>
</dbReference>
<dbReference type="Gene3D" id="2.60.40.1120">
    <property type="entry name" value="Carboxypeptidase-like, regulatory domain"/>
    <property type="match status" value="1"/>
</dbReference>
<keyword evidence="2" id="KW-0732">Signal</keyword>
<keyword evidence="4" id="KW-1185">Reference proteome</keyword>
<evidence type="ECO:0000256" key="2">
    <source>
        <dbReference type="SAM" id="SignalP"/>
    </source>
</evidence>
<evidence type="ECO:0000256" key="1">
    <source>
        <dbReference type="SAM" id="MobiDB-lite"/>
    </source>
</evidence>
<feature type="chain" id="PRO_5011561523" evidence="2">
    <location>
        <begin position="22"/>
        <end position="2025"/>
    </location>
</feature>
<evidence type="ECO:0000313" key="4">
    <source>
        <dbReference type="Proteomes" id="UP000199306"/>
    </source>
</evidence>
<feature type="signal peptide" evidence="2">
    <location>
        <begin position="1"/>
        <end position="21"/>
    </location>
</feature>
<feature type="region of interest" description="Disordered" evidence="1">
    <location>
        <begin position="345"/>
        <end position="371"/>
    </location>
</feature>
<organism evidence="3 4">
    <name type="scientific">Pseudarcicella hirudinis</name>
    <dbReference type="NCBI Taxonomy" id="1079859"/>
    <lineage>
        <taxon>Bacteria</taxon>
        <taxon>Pseudomonadati</taxon>
        <taxon>Bacteroidota</taxon>
        <taxon>Cytophagia</taxon>
        <taxon>Cytophagales</taxon>
        <taxon>Flectobacillaceae</taxon>
        <taxon>Pseudarcicella</taxon>
    </lineage>
</organism>
<dbReference type="STRING" id="1079859.SAMN04515674_10157"/>
<dbReference type="InterPro" id="IPR008969">
    <property type="entry name" value="CarboxyPept-like_regulatory"/>
</dbReference>
<protein>
    <submittedName>
        <fullName evidence="3">TANFOR domain-containing protein</fullName>
    </submittedName>
</protein>
<evidence type="ECO:0000313" key="3">
    <source>
        <dbReference type="EMBL" id="SFP03059.1"/>
    </source>
</evidence>
<dbReference type="EMBL" id="FOXH01000001">
    <property type="protein sequence ID" value="SFP03059.1"/>
    <property type="molecule type" value="Genomic_DNA"/>
</dbReference>
<dbReference type="RefSeq" id="WP_143095104.1">
    <property type="nucleotide sequence ID" value="NZ_FOXH01000001.1"/>
</dbReference>
<reference evidence="3 4" key="1">
    <citation type="submission" date="2016-10" db="EMBL/GenBank/DDBJ databases">
        <authorList>
            <person name="de Groot N.N."/>
        </authorList>
    </citation>
    <scope>NUCLEOTIDE SEQUENCE [LARGE SCALE GENOMIC DNA]</scope>
    <source>
        <strain evidence="4">E92,LMG 26720,CCM 7988</strain>
    </source>
</reference>
<gene>
    <name evidence="3" type="ORF">SAMN04515674_10157</name>
</gene>
<dbReference type="Proteomes" id="UP000199306">
    <property type="component" value="Unassembled WGS sequence"/>
</dbReference>
<feature type="region of interest" description="Disordered" evidence="1">
    <location>
        <begin position="1027"/>
        <end position="1058"/>
    </location>
</feature>
<name>A0A1I5M0G0_9BACT</name>
<sequence>MKNKILLLLFVLLSWKTIAQNAVNVNLQLVPPYSTRLSDYANNPGKAIIILQNTQRVAQTVYLRASISGDNGIQIFTNPNFRPVRGITLQPNIPYTLNIGDLQDLFDVNQLTARGITMDDIERKNGIPEGIYQVCVRAYDFVRQTTALSSDAPLGCTTIRLTQLEPPILIKPLEDEEVRVFQPQNMIFSWTVPAGSPVGTQYQLKIFEMIQPNRNPNDAFLSGTQPAFFEKTVTGNVYVLGPADPPLVVGRKYAWAVQALDQSSLNGRNQKGEGSSFRNNGRSEVRSFIYKNPEIQTVKTEVTTIPEKKPKASIPANFAVGKYVPIFANTVLSGTINYDFIDQSGNKNSSSGSGTSSSGTAKKSGNSPPAAAASYYPTGNGTYKNMTPANATALTNISTAYNPAFLSAILSVSERRKPLANIQVKLVVDYKMDGQLDGNKIQGNDKNYFSSMLKNYHEVIAVTKTDNNGNFKFTFVNTSPTKVLSADTSLTFGSGEFKNFFKGKITRSARIIVDSPYYTSPEDFLTYDEEKETSYKNLVAGVRDYELTVRLKNAEKILFGQKLQGDAVFKTTFNGYKVYLTRKNIPTEVPATEGDIPKPKKKIQGMEVIAEGVCNNNNEVVFKNLVVNLESGSNYYIITEKPDNKEVKAINNFTSGPAVYFALNKDYKDPDVSQNGQSIIIGGPGLDNATFNSEYETFTNIKCNVNMFPLYPRIEGFVYRSDNKKVPLTNGDVKFFYGDIAKLGLSLIFDATAKFKIPLDTKGHFDTGSGNLLMGPLTSEGNFAEPYSSFAYRLNASGFKPAGELIYEDKGKVRALAPGFYKYYDGIFLSPSGRVKGSVVDEDGNGISVVITPGTGAKDSTFNVKTTYKTSSAKSGSGKFGTVYVLSENTPPVKFDLPATSGKIKFHIDVKDESFFDFDSTFSIGDNSVVDLGKLVMKKKQHRIKVIVMEDKSPVPSPANNFKKTAADVSKFYASSGPKVVDSGNKLYTAFEKQEAEPNASQVLSTVLKYASEITYVKDASVEIRAGGGSGGGSPLSAKYSPAKAGSLSGNKNQPSQEDEGVAIAGLAPQKTDAKGTTGFKFSTESGANNFVIKVNHPDYAIKNTTVVNFPSKEEKAVIIMVQKSAKISGKVFGTDSGSPLAKAKVYVKEKPEVKAETKSDGTYELHGLQRGVPLTVIAEKSGSNYLGGSKLLTIMELSQNNVDFGLKKNDTLDVTKILGLPVTLTEIRNEGGKIKVTGSFNSIPSNPNFIYDSTKVLTFKDLEVTKSAEKNSAGLPYLKPVAGKVVTQTNKLVFQTYKKFSTIAENTSAGIVVSDGGGGKGQIKEKAYILTSAAFPDTKVDFTENRFYLTDLTVADKGQRVQMAIFAANTLPNRKIGIADASGNALKFKLFSTNLEAEADAEKSYINADSVRLFTIIHTNLKNVSPADLKISMGYLNLLYGKGLNTMQSTSSLTMSLEKWQLVADKYVIGNEGFILKSGKIKTGLLDVPFKDIKVTTEELLYGTYEVNELSLGGVIKIQPEAGVQFGYDSGKSHWSLKMDAKPGKSIVASFGGLPNLNPEDRFYFSNMSLYSDGSKGYDLASDQKDVTAFKLFRFKPKDIQVTDGSVNIPGFIDLNIPNLESKQTLLQFTKQGTSISTKVLPFDYEFKTNTLTVRVKAADNKITETGHFATGSVSEDGKFSFPMSLGKNKDTCGISLPKSATFNLASNGNSKLINMAGGLRVNSGNWSLLKFGGDIMGANGATGRLNLEVHGDIVADNQKVGVKNIDTPYGNIGIIYNFDKGQLEGHLHTEKDMGSGTFMKADINMVMGNEGWYFLGAGEFEKTNPVTKGMAATIIGMYPMTEEIRNIFKQYSWVYQLRGELPPIFPNQIKGFYIEGKAEIPVPIIPQFDIDLGVVSGKLSATIGADMRVSMNFSDGLTLGIGQSVFANVTAGVGGSIGIACGGLEASVTADVSVDGQVSTSGNWFVDGSAMLILKGSAYWGWGVCDSDCDGTFCDSSSDSITKTLGIRVHMGSDAKKYELYIP</sequence>
<accession>A0A1I5M0G0</accession>
<proteinExistence type="predicted"/>